<keyword evidence="1" id="KW-0378">Hydrolase</keyword>
<dbReference type="SMART" id="SM00331">
    <property type="entry name" value="PP2C_SIG"/>
    <property type="match status" value="1"/>
</dbReference>
<name>A0A1T4LXI6_9ACTN</name>
<evidence type="ECO:0000256" key="1">
    <source>
        <dbReference type="ARBA" id="ARBA00022801"/>
    </source>
</evidence>
<organism evidence="3 4">
    <name type="scientific">Marinactinospora thermotolerans DSM 45154</name>
    <dbReference type="NCBI Taxonomy" id="1122192"/>
    <lineage>
        <taxon>Bacteria</taxon>
        <taxon>Bacillati</taxon>
        <taxon>Actinomycetota</taxon>
        <taxon>Actinomycetes</taxon>
        <taxon>Streptosporangiales</taxon>
        <taxon>Nocardiopsidaceae</taxon>
        <taxon>Marinactinospora</taxon>
    </lineage>
</organism>
<keyword evidence="4" id="KW-1185">Reference proteome</keyword>
<dbReference type="InterPro" id="IPR001932">
    <property type="entry name" value="PPM-type_phosphatase-like_dom"/>
</dbReference>
<protein>
    <submittedName>
        <fullName evidence="3">Stage II sporulation protein E (SpoIIE)</fullName>
    </submittedName>
</protein>
<accession>A0A1T4LXI6</accession>
<dbReference type="InterPro" id="IPR036457">
    <property type="entry name" value="PPM-type-like_dom_sf"/>
</dbReference>
<dbReference type="Proteomes" id="UP000190637">
    <property type="component" value="Unassembled WGS sequence"/>
</dbReference>
<evidence type="ECO:0000313" key="3">
    <source>
        <dbReference type="EMBL" id="SJZ59377.1"/>
    </source>
</evidence>
<dbReference type="InterPro" id="IPR052016">
    <property type="entry name" value="Bact_Sigma-Reg"/>
</dbReference>
<dbReference type="PANTHER" id="PTHR43156:SF2">
    <property type="entry name" value="STAGE II SPORULATION PROTEIN E"/>
    <property type="match status" value="1"/>
</dbReference>
<feature type="domain" description="PPM-type phosphatase" evidence="2">
    <location>
        <begin position="182"/>
        <end position="399"/>
    </location>
</feature>
<evidence type="ECO:0000313" key="4">
    <source>
        <dbReference type="Proteomes" id="UP000190637"/>
    </source>
</evidence>
<gene>
    <name evidence="3" type="ORF">SAMN02745673_00857</name>
</gene>
<sequence length="409" mass="44094">MATERTSERVGAMLAGLLSTAHLCPLDELPALIARHAPSAGLHDVVLYLADLRQEVLRPLTGTEIGLLGKRVNIDATLAGRAYRTYGIVAVTENGEGGEQGPRRLWVPLVDGVERLGVLRVGVEVDDAATREAARALADLVALLVASKRPHSDTYAGLVRSRPMSVSAEVQWTLMPPSTFANDDVVVSAALEPAYHIGGDAFDYALAGDLLRLAIFDATGHDLASGLAATIAMGCNRNQRRQGRGLVETSEAIDAEVGEQFGGTRSVTGLLADLDLRTGVLTWVNRGHHPPLVIRGGRWVAELSCPPALPMGMPLPSDPEACQTQLEPGDRLVLYTDGIIEARSSRGDFFGLHRFIDFIIRRMADGLSTPETLRRLVETVLRHQDGRLEDDATVLLVEWGTKGGRDLLF</sequence>
<dbReference type="AlphaFoldDB" id="A0A1T4LXI6"/>
<dbReference type="Gene3D" id="3.60.40.10">
    <property type="entry name" value="PPM-type phosphatase domain"/>
    <property type="match status" value="1"/>
</dbReference>
<dbReference type="STRING" id="1122192.SAMN02745673_00857"/>
<dbReference type="RefSeq" id="WP_200813513.1">
    <property type="nucleotide sequence ID" value="NZ_FUWS01000002.1"/>
</dbReference>
<evidence type="ECO:0000259" key="2">
    <source>
        <dbReference type="SMART" id="SM00331"/>
    </source>
</evidence>
<reference evidence="3 4" key="1">
    <citation type="submission" date="2017-02" db="EMBL/GenBank/DDBJ databases">
        <authorList>
            <person name="Peterson S.W."/>
        </authorList>
    </citation>
    <scope>NUCLEOTIDE SEQUENCE [LARGE SCALE GENOMIC DNA]</scope>
    <source>
        <strain evidence="3 4">DSM 45154</strain>
    </source>
</reference>
<dbReference type="EMBL" id="FUWS01000002">
    <property type="protein sequence ID" value="SJZ59377.1"/>
    <property type="molecule type" value="Genomic_DNA"/>
</dbReference>
<dbReference type="SUPFAM" id="SSF81606">
    <property type="entry name" value="PP2C-like"/>
    <property type="match status" value="1"/>
</dbReference>
<dbReference type="Pfam" id="PF07228">
    <property type="entry name" value="SpoIIE"/>
    <property type="match status" value="1"/>
</dbReference>
<proteinExistence type="predicted"/>
<dbReference type="PANTHER" id="PTHR43156">
    <property type="entry name" value="STAGE II SPORULATION PROTEIN E-RELATED"/>
    <property type="match status" value="1"/>
</dbReference>
<dbReference type="GO" id="GO:0016791">
    <property type="term" value="F:phosphatase activity"/>
    <property type="evidence" value="ECO:0007669"/>
    <property type="project" value="TreeGrafter"/>
</dbReference>